<gene>
    <name evidence="1" type="ORF">PDE_03713</name>
</gene>
<dbReference type="AlphaFoldDB" id="S8B2U1"/>
<dbReference type="EMBL" id="KB644411">
    <property type="protein sequence ID" value="EPS28767.1"/>
    <property type="molecule type" value="Genomic_DNA"/>
</dbReference>
<dbReference type="Proteomes" id="UP000019376">
    <property type="component" value="Unassembled WGS sequence"/>
</dbReference>
<reference evidence="1 2" key="1">
    <citation type="journal article" date="2013" name="PLoS ONE">
        <title>Genomic and secretomic analyses reveal unique features of the lignocellulolytic enzyme system of Penicillium decumbens.</title>
        <authorList>
            <person name="Liu G."/>
            <person name="Zhang L."/>
            <person name="Wei X."/>
            <person name="Zou G."/>
            <person name="Qin Y."/>
            <person name="Ma L."/>
            <person name="Li J."/>
            <person name="Zheng H."/>
            <person name="Wang S."/>
            <person name="Wang C."/>
            <person name="Xun L."/>
            <person name="Zhao G.-P."/>
            <person name="Zhou Z."/>
            <person name="Qu Y."/>
        </authorList>
    </citation>
    <scope>NUCLEOTIDE SEQUENCE [LARGE SCALE GENOMIC DNA]</scope>
    <source>
        <strain evidence="2">114-2 / CGMCC 5302</strain>
    </source>
</reference>
<accession>S8B2U1</accession>
<evidence type="ECO:0000313" key="2">
    <source>
        <dbReference type="Proteomes" id="UP000019376"/>
    </source>
</evidence>
<keyword evidence="2" id="KW-1185">Reference proteome</keyword>
<evidence type="ECO:0000313" key="1">
    <source>
        <dbReference type="EMBL" id="EPS28767.1"/>
    </source>
</evidence>
<sequence length="137" mass="15417">MTDACLDEVDSASALTAETGNHWWAPSLLATPPDRIFGSRDDARWRVQPWKAHPFWTRSFVREILMTISQIPILTNDQGSGSSEQGAALDFDQIPNITFDFTPFVTGKTLVVHHGHDCDPHACLFISPFSVYILRWC</sequence>
<dbReference type="HOGENOM" id="CLU_1865824_0_0_1"/>
<organism evidence="1 2">
    <name type="scientific">Penicillium oxalicum (strain 114-2 / CGMCC 5302)</name>
    <name type="common">Penicillium decumbens</name>
    <dbReference type="NCBI Taxonomy" id="933388"/>
    <lineage>
        <taxon>Eukaryota</taxon>
        <taxon>Fungi</taxon>
        <taxon>Dikarya</taxon>
        <taxon>Ascomycota</taxon>
        <taxon>Pezizomycotina</taxon>
        <taxon>Eurotiomycetes</taxon>
        <taxon>Eurotiomycetidae</taxon>
        <taxon>Eurotiales</taxon>
        <taxon>Aspergillaceae</taxon>
        <taxon>Penicillium</taxon>
    </lineage>
</organism>
<protein>
    <submittedName>
        <fullName evidence="1">Uncharacterized protein</fullName>
    </submittedName>
</protein>
<name>S8B2U1_PENO1</name>
<proteinExistence type="predicted"/>